<evidence type="ECO:0000256" key="2">
    <source>
        <dbReference type="ARBA" id="ARBA00022844"/>
    </source>
</evidence>
<dbReference type="GO" id="GO:0044423">
    <property type="term" value="C:virion component"/>
    <property type="evidence" value="ECO:0007669"/>
    <property type="project" value="UniProtKB-KW"/>
</dbReference>
<protein>
    <submittedName>
        <fullName evidence="5">Tail spike protein</fullName>
    </submittedName>
</protein>
<name>A0A8S5QC64_9CAUD</name>
<accession>A0A8S5QC64</accession>
<organism evidence="5">
    <name type="scientific">Siphoviridae sp. ctvdw32</name>
    <dbReference type="NCBI Taxonomy" id="2825723"/>
    <lineage>
        <taxon>Viruses</taxon>
        <taxon>Duplodnaviria</taxon>
        <taxon>Heunggongvirae</taxon>
        <taxon>Uroviricota</taxon>
        <taxon>Caudoviricetes</taxon>
    </lineage>
</organism>
<dbReference type="InterPro" id="IPR011050">
    <property type="entry name" value="Pectin_lyase_fold/virulence"/>
</dbReference>
<evidence type="ECO:0000256" key="1">
    <source>
        <dbReference type="ARBA" id="ARBA00004328"/>
    </source>
</evidence>
<dbReference type="Gene3D" id="2.160.20.10">
    <property type="entry name" value="Single-stranded right-handed beta-helix, Pectin lyase-like"/>
    <property type="match status" value="1"/>
</dbReference>
<dbReference type="GO" id="GO:0051701">
    <property type="term" value="P:biological process involved in interaction with host"/>
    <property type="evidence" value="ECO:0007669"/>
    <property type="project" value="UniProtKB-ARBA"/>
</dbReference>
<feature type="compositionally biased region" description="Low complexity" evidence="3">
    <location>
        <begin position="71"/>
        <end position="89"/>
    </location>
</feature>
<evidence type="ECO:0000313" key="5">
    <source>
        <dbReference type="EMBL" id="DAE16349.1"/>
    </source>
</evidence>
<evidence type="ECO:0000256" key="3">
    <source>
        <dbReference type="SAM" id="MobiDB-lite"/>
    </source>
</evidence>
<comment type="subcellular location">
    <subcellularLocation>
        <location evidence="1">Virion</location>
    </subcellularLocation>
</comment>
<dbReference type="EMBL" id="BK015621">
    <property type="protein sequence ID" value="DAE16349.1"/>
    <property type="molecule type" value="Genomic_DNA"/>
</dbReference>
<dbReference type="InterPro" id="IPR024535">
    <property type="entry name" value="RHGA/B-epi-like_pectate_lyase"/>
</dbReference>
<keyword evidence="2" id="KW-0946">Virion</keyword>
<dbReference type="SMART" id="SM00710">
    <property type="entry name" value="PbH1"/>
    <property type="match status" value="4"/>
</dbReference>
<proteinExistence type="predicted"/>
<sequence length="671" mass="70483">MAFSKKTFTDGQTVIHADTLNAIQDELIRVAGLLGKDIQSAAINDRGHLILTLTDGTTLDAGVAKGAQGEKGATGPAGPQGPKGAPGTDASVTAANVAAAMGLSGLAADDQIMVSAVDADGKPTGWRKKYRDMLNVRDFGAKGDSTTDDTAAIQAALDAASTRGISAVLFPTGTYKVSATTADNNFFAALTVHSGQRLLFDAATLQLTANGYDFYAVLNIHNVNNVTVEGGLTIIGDRESHTATTGESGHGIRIVNSHNVHVSDVDIRYTWGDGVCVGGNGTMEEISQNVTLERIRTYKCSRNGLSIIEADGVVVRDCDFTYTDRTAPQYGIDVEPNLGTATNITIENVRMLNNGIGGFALYTTKATLPGVLTLRNIETDAKTIIYTSSAAGGTFDVRVDGWRHTQKSGETNPTLRLSGKGSLRIRQLYVVNKSAKRVIIPLDIENLRMDGVTVEDDPAVSIKGTLSVQSAVNTSIGKAVITGFLSRNPAEETWYSGNHLTVDNLQDTVVNLNEHLTTGGSSESYKLLLCDKALVLGTALSAKARVFIPYTYGNVNPFRVVNTTATEVQLYTTVSAGITFVGDVPGGSSANSAALTGNASYEVTPMLASGLVYVRKLNTRVPVKISEITNDSGYQTAAQVESTVTGKGYQTAAQVGAAITAAVGAAMEASY</sequence>
<dbReference type="SUPFAM" id="SSF51126">
    <property type="entry name" value="Pectin lyase-like"/>
    <property type="match status" value="1"/>
</dbReference>
<reference evidence="5" key="1">
    <citation type="journal article" date="2021" name="Proc. Natl. Acad. Sci. U.S.A.">
        <title>A Catalog of Tens of Thousands of Viruses from Human Metagenomes Reveals Hidden Associations with Chronic Diseases.</title>
        <authorList>
            <person name="Tisza M.J."/>
            <person name="Buck C.B."/>
        </authorList>
    </citation>
    <scope>NUCLEOTIDE SEQUENCE</scope>
    <source>
        <strain evidence="5">Ctvdw32</strain>
    </source>
</reference>
<dbReference type="Pfam" id="PF12708">
    <property type="entry name" value="Pect-lyase_RHGA_epim"/>
    <property type="match status" value="1"/>
</dbReference>
<evidence type="ECO:0000259" key="4">
    <source>
        <dbReference type="Pfam" id="PF12708"/>
    </source>
</evidence>
<dbReference type="InterPro" id="IPR012334">
    <property type="entry name" value="Pectin_lyas_fold"/>
</dbReference>
<dbReference type="Gene3D" id="1.20.5.320">
    <property type="entry name" value="6-Phosphogluconate Dehydrogenase, domain 3"/>
    <property type="match status" value="1"/>
</dbReference>
<dbReference type="GO" id="GO:0019058">
    <property type="term" value="P:viral life cycle"/>
    <property type="evidence" value="ECO:0007669"/>
    <property type="project" value="UniProtKB-ARBA"/>
</dbReference>
<feature type="domain" description="Rhamnogalacturonase A/B/Epimerase-like pectate lyase" evidence="4">
    <location>
        <begin position="134"/>
        <end position="352"/>
    </location>
</feature>
<feature type="region of interest" description="Disordered" evidence="3">
    <location>
        <begin position="66"/>
        <end position="89"/>
    </location>
</feature>
<dbReference type="InterPro" id="IPR006626">
    <property type="entry name" value="PbH1"/>
</dbReference>